<keyword evidence="3" id="KW-1185">Reference proteome</keyword>
<dbReference type="RefSeq" id="WP_121370006.1">
    <property type="nucleotide sequence ID" value="NZ_RBKS01000001.1"/>
</dbReference>
<dbReference type="InterPro" id="IPR029057">
    <property type="entry name" value="PRTase-like"/>
</dbReference>
<protein>
    <submittedName>
        <fullName evidence="2">Adenine phosphoribosyltransferase</fullName>
    </submittedName>
</protein>
<dbReference type="PANTHER" id="PTHR43218:SF1">
    <property type="entry name" value="PHOSPHORIBOSYLTRANSFERASE"/>
    <property type="match status" value="1"/>
</dbReference>
<keyword evidence="2" id="KW-0808">Transferase</keyword>
<dbReference type="Pfam" id="PF00156">
    <property type="entry name" value="Pribosyltran"/>
    <property type="match status" value="1"/>
</dbReference>
<evidence type="ECO:0000313" key="2">
    <source>
        <dbReference type="EMBL" id="RKR75184.1"/>
    </source>
</evidence>
<gene>
    <name evidence="2" type="ORF">C8E83_2322</name>
</gene>
<keyword evidence="2" id="KW-0328">Glycosyltransferase</keyword>
<accession>A0A495IGU7</accession>
<organism evidence="2 3">
    <name type="scientific">Frondihabitans australicus</name>
    <dbReference type="NCBI Taxonomy" id="386892"/>
    <lineage>
        <taxon>Bacteria</taxon>
        <taxon>Bacillati</taxon>
        <taxon>Actinomycetota</taxon>
        <taxon>Actinomycetes</taxon>
        <taxon>Micrococcales</taxon>
        <taxon>Microbacteriaceae</taxon>
        <taxon>Frondihabitans</taxon>
    </lineage>
</organism>
<dbReference type="InterPro" id="IPR000836">
    <property type="entry name" value="PRTase_dom"/>
</dbReference>
<proteinExistence type="predicted"/>
<dbReference type="CDD" id="cd06223">
    <property type="entry name" value="PRTases_typeI"/>
    <property type="match status" value="1"/>
</dbReference>
<dbReference type="AlphaFoldDB" id="A0A495IGU7"/>
<dbReference type="GO" id="GO:0016757">
    <property type="term" value="F:glycosyltransferase activity"/>
    <property type="evidence" value="ECO:0007669"/>
    <property type="project" value="UniProtKB-KW"/>
</dbReference>
<evidence type="ECO:0000259" key="1">
    <source>
        <dbReference type="Pfam" id="PF00156"/>
    </source>
</evidence>
<dbReference type="SUPFAM" id="SSF53271">
    <property type="entry name" value="PRTase-like"/>
    <property type="match status" value="1"/>
</dbReference>
<feature type="domain" description="Phosphoribosyltransferase" evidence="1">
    <location>
        <begin position="54"/>
        <end position="171"/>
    </location>
</feature>
<dbReference type="Proteomes" id="UP000280008">
    <property type="component" value="Unassembled WGS sequence"/>
</dbReference>
<reference evidence="2 3" key="1">
    <citation type="submission" date="2018-10" db="EMBL/GenBank/DDBJ databases">
        <title>Sequencing the genomes of 1000 actinobacteria strains.</title>
        <authorList>
            <person name="Klenk H.-P."/>
        </authorList>
    </citation>
    <scope>NUCLEOTIDE SEQUENCE [LARGE SCALE GENOMIC DNA]</scope>
    <source>
        <strain evidence="2 3">DSM 17894</strain>
    </source>
</reference>
<dbReference type="OrthoDB" id="7060065at2"/>
<evidence type="ECO:0000313" key="3">
    <source>
        <dbReference type="Proteomes" id="UP000280008"/>
    </source>
</evidence>
<dbReference type="PANTHER" id="PTHR43218">
    <property type="entry name" value="PHOSPHORIBOSYLTRANSFERASE-RELATED"/>
    <property type="match status" value="1"/>
</dbReference>
<dbReference type="EMBL" id="RBKS01000001">
    <property type="protein sequence ID" value="RKR75184.1"/>
    <property type="molecule type" value="Genomic_DNA"/>
</dbReference>
<comment type="caution">
    <text evidence="2">The sequence shown here is derived from an EMBL/GenBank/DDBJ whole genome shotgun (WGS) entry which is preliminary data.</text>
</comment>
<dbReference type="Gene3D" id="3.40.50.2020">
    <property type="match status" value="1"/>
</dbReference>
<name>A0A495IGU7_9MICO</name>
<sequence>MTATHSARIGTQTVELPLVAISPDLTIALLMVIDHGVEFVRTACAELGDAFRDAAPEIVVAPATLGIPLAIETTRALGLDDYLILQKTNKVHLRDALREPLEAITTAGRQELLLDRARLGDVAGRRVLFVDDVLSTGSSAAAGLRLLESAGAEVVGVGALLAEGSGWRDALHPYLDRIVTLGTIPTFDGEGRPRV</sequence>